<evidence type="ECO:0000313" key="1">
    <source>
        <dbReference type="EMBL" id="MDR6597973.1"/>
    </source>
</evidence>
<dbReference type="Proteomes" id="UP001268819">
    <property type="component" value="Unassembled WGS sequence"/>
</dbReference>
<dbReference type="RefSeq" id="WP_380578145.1">
    <property type="nucleotide sequence ID" value="NZ_JBHMCD010000008.1"/>
</dbReference>
<dbReference type="InterPro" id="IPR025680">
    <property type="entry name" value="DddI"/>
</dbReference>
<dbReference type="Pfam" id="PF14430">
    <property type="entry name" value="Imm1"/>
    <property type="match status" value="1"/>
</dbReference>
<gene>
    <name evidence="1" type="ORF">J2S66_006357</name>
</gene>
<name>A0ABU1Q627_9PSEU</name>
<accession>A0ABU1Q627</accession>
<reference evidence="1 2" key="1">
    <citation type="submission" date="2023-07" db="EMBL/GenBank/DDBJ databases">
        <title>Sequencing the genomes of 1000 actinobacteria strains.</title>
        <authorList>
            <person name="Klenk H.-P."/>
        </authorList>
    </citation>
    <scope>NUCLEOTIDE SEQUENCE [LARGE SCALE GENOMIC DNA]</scope>
    <source>
        <strain evidence="1 2">DSM 43749</strain>
    </source>
</reference>
<evidence type="ECO:0000313" key="2">
    <source>
        <dbReference type="Proteomes" id="UP001268819"/>
    </source>
</evidence>
<sequence length="133" mass="14535">MYYLYEHGDTPVGVSTVDEVDDLVDRVCGESPPAAPILMDVHLSGDPYAQGLDIGIAVDHGVIRYSGRAWPRGVVSAGEGAVDGEPRSYFYMGHQREFPPNSEVSIDVVRQAVKEFMESDGARPTCVHWQDAP</sequence>
<proteinExistence type="predicted"/>
<protein>
    <recommendedName>
        <fullName evidence="3">Immunity protein Imm1</fullName>
    </recommendedName>
</protein>
<comment type="caution">
    <text evidence="1">The sequence shown here is derived from an EMBL/GenBank/DDBJ whole genome shotgun (WGS) entry which is preliminary data.</text>
</comment>
<dbReference type="EMBL" id="JAVDSG010000001">
    <property type="protein sequence ID" value="MDR6597973.1"/>
    <property type="molecule type" value="Genomic_DNA"/>
</dbReference>
<evidence type="ECO:0008006" key="3">
    <source>
        <dbReference type="Google" id="ProtNLM"/>
    </source>
</evidence>
<organism evidence="1 2">
    <name type="scientific">Saccharothrix longispora</name>
    <dbReference type="NCBI Taxonomy" id="33920"/>
    <lineage>
        <taxon>Bacteria</taxon>
        <taxon>Bacillati</taxon>
        <taxon>Actinomycetota</taxon>
        <taxon>Actinomycetes</taxon>
        <taxon>Pseudonocardiales</taxon>
        <taxon>Pseudonocardiaceae</taxon>
        <taxon>Saccharothrix</taxon>
    </lineage>
</organism>
<keyword evidence="2" id="KW-1185">Reference proteome</keyword>